<dbReference type="Proteomes" id="UP000005239">
    <property type="component" value="Unassembled WGS sequence"/>
</dbReference>
<evidence type="ECO:0000313" key="1">
    <source>
        <dbReference type="EnsemblMetazoa" id="PPA41090.1"/>
    </source>
</evidence>
<gene>
    <name evidence="1" type="primary">WBGene00279459</name>
</gene>
<protein>
    <submittedName>
        <fullName evidence="1">Uncharacterized protein</fullName>
    </submittedName>
</protein>
<reference evidence="1" key="2">
    <citation type="submission" date="2022-06" db="UniProtKB">
        <authorList>
            <consortium name="EnsemblMetazoa"/>
        </authorList>
    </citation>
    <scope>IDENTIFICATION</scope>
    <source>
        <strain evidence="1">PS312</strain>
    </source>
</reference>
<accession>A0A8R1UY56</accession>
<sequence length="32" mass="3543">MQCRLHTIAHTLSANVYQGAAPILYWTCGHGE</sequence>
<dbReference type="EnsemblMetazoa" id="PPA41090.1">
    <property type="protein sequence ID" value="PPA41090.1"/>
    <property type="gene ID" value="WBGene00279459"/>
</dbReference>
<proteinExistence type="predicted"/>
<evidence type="ECO:0000313" key="2">
    <source>
        <dbReference type="Proteomes" id="UP000005239"/>
    </source>
</evidence>
<organism evidence="1 2">
    <name type="scientific">Pristionchus pacificus</name>
    <name type="common">Parasitic nematode worm</name>
    <dbReference type="NCBI Taxonomy" id="54126"/>
    <lineage>
        <taxon>Eukaryota</taxon>
        <taxon>Metazoa</taxon>
        <taxon>Ecdysozoa</taxon>
        <taxon>Nematoda</taxon>
        <taxon>Chromadorea</taxon>
        <taxon>Rhabditida</taxon>
        <taxon>Rhabditina</taxon>
        <taxon>Diplogasteromorpha</taxon>
        <taxon>Diplogasteroidea</taxon>
        <taxon>Neodiplogasteridae</taxon>
        <taxon>Pristionchus</taxon>
    </lineage>
</organism>
<dbReference type="AlphaFoldDB" id="A0A2A6CKE2"/>
<name>A0A2A6CKE2_PRIPA</name>
<reference evidence="2" key="1">
    <citation type="journal article" date="2008" name="Nat. Genet.">
        <title>The Pristionchus pacificus genome provides a unique perspective on nematode lifestyle and parasitism.</title>
        <authorList>
            <person name="Dieterich C."/>
            <person name="Clifton S.W."/>
            <person name="Schuster L.N."/>
            <person name="Chinwalla A."/>
            <person name="Delehaunty K."/>
            <person name="Dinkelacker I."/>
            <person name="Fulton L."/>
            <person name="Fulton R."/>
            <person name="Godfrey J."/>
            <person name="Minx P."/>
            <person name="Mitreva M."/>
            <person name="Roeseler W."/>
            <person name="Tian H."/>
            <person name="Witte H."/>
            <person name="Yang S.P."/>
            <person name="Wilson R.K."/>
            <person name="Sommer R.J."/>
        </authorList>
    </citation>
    <scope>NUCLEOTIDE SEQUENCE [LARGE SCALE GENOMIC DNA]</scope>
    <source>
        <strain evidence="2">PS312</strain>
    </source>
</reference>
<accession>A0A2A6CKE2</accession>
<keyword evidence="2" id="KW-1185">Reference proteome</keyword>